<evidence type="ECO:0000313" key="2">
    <source>
        <dbReference type="Proteomes" id="UP000297229"/>
    </source>
</evidence>
<keyword evidence="2" id="KW-1185">Reference proteome</keyword>
<organism evidence="1 2">
    <name type="scientific">Botrytis elliptica</name>
    <dbReference type="NCBI Taxonomy" id="278938"/>
    <lineage>
        <taxon>Eukaryota</taxon>
        <taxon>Fungi</taxon>
        <taxon>Dikarya</taxon>
        <taxon>Ascomycota</taxon>
        <taxon>Pezizomycotina</taxon>
        <taxon>Leotiomycetes</taxon>
        <taxon>Helotiales</taxon>
        <taxon>Sclerotiniaceae</taxon>
        <taxon>Botrytis</taxon>
    </lineage>
</organism>
<dbReference type="AlphaFoldDB" id="A0A4Z1I2R7"/>
<proteinExistence type="predicted"/>
<name>A0A4Z1I2R7_9HELO</name>
<reference evidence="1 2" key="1">
    <citation type="submission" date="2017-12" db="EMBL/GenBank/DDBJ databases">
        <title>Comparative genomics of Botrytis spp.</title>
        <authorList>
            <person name="Valero-Jimenez C.A."/>
            <person name="Tapia P."/>
            <person name="Veloso J."/>
            <person name="Silva-Moreno E."/>
            <person name="Staats M."/>
            <person name="Valdes J.H."/>
            <person name="Van Kan J.A.L."/>
        </authorList>
    </citation>
    <scope>NUCLEOTIDE SEQUENCE [LARGE SCALE GENOMIC DNA]</scope>
    <source>
        <strain evidence="1 2">Be9601</strain>
    </source>
</reference>
<sequence length="36" mass="3710">MPIGNKPNGDGKATPVCCANPNCAGQPGWWTPITNV</sequence>
<evidence type="ECO:0000313" key="1">
    <source>
        <dbReference type="EMBL" id="TGO55988.1"/>
    </source>
</evidence>
<gene>
    <name evidence="1" type="ORF">BELL_1423g00020</name>
</gene>
<protein>
    <submittedName>
        <fullName evidence="1">Uncharacterized protein</fullName>
    </submittedName>
</protein>
<accession>A0A4Z1I2R7</accession>
<dbReference type="Proteomes" id="UP000297229">
    <property type="component" value="Unassembled WGS sequence"/>
</dbReference>
<dbReference type="EMBL" id="PQXM01001421">
    <property type="protein sequence ID" value="TGO55988.1"/>
    <property type="molecule type" value="Genomic_DNA"/>
</dbReference>
<comment type="caution">
    <text evidence="1">The sequence shown here is derived from an EMBL/GenBank/DDBJ whole genome shotgun (WGS) entry which is preliminary data.</text>
</comment>